<evidence type="ECO:0000313" key="7">
    <source>
        <dbReference type="EMBL" id="KAJ8712217.1"/>
    </source>
</evidence>
<comment type="caution">
    <text evidence="7">The sequence shown here is derived from an EMBL/GenBank/DDBJ whole genome shotgun (WGS) entry which is preliminary data.</text>
</comment>
<proteinExistence type="predicted"/>
<dbReference type="EMBL" id="JARGEI010000021">
    <property type="protein sequence ID" value="KAJ8712217.1"/>
    <property type="molecule type" value="Genomic_DNA"/>
</dbReference>
<dbReference type="InterPro" id="IPR045197">
    <property type="entry name" value="NUP210-like"/>
</dbReference>
<keyword evidence="3" id="KW-0732">Signal</keyword>
<keyword evidence="2" id="KW-0812">Transmembrane</keyword>
<keyword evidence="2" id="KW-0472">Membrane</keyword>
<dbReference type="GO" id="GO:0005643">
    <property type="term" value="C:nuclear pore"/>
    <property type="evidence" value="ECO:0007669"/>
    <property type="project" value="TreeGrafter"/>
</dbReference>
<feature type="domain" description="NUP210 Ig-like" evidence="5">
    <location>
        <begin position="122"/>
        <end position="220"/>
    </location>
</feature>
<dbReference type="PANTHER" id="PTHR23019">
    <property type="entry name" value="NUCLEAR PORE MEMBRANE GLYCOPROTEIN GP210-RELATED"/>
    <property type="match status" value="1"/>
</dbReference>
<feature type="compositionally biased region" description="Polar residues" evidence="1">
    <location>
        <begin position="5011"/>
        <end position="5026"/>
    </location>
</feature>
<reference evidence="7" key="1">
    <citation type="submission" date="2023-03" db="EMBL/GenBank/DDBJ databases">
        <title>Chromosome-level genomes of two armyworms, Mythimna separata and Mythimna loreyi, provide insights into the biosynthesis and reception of sex pheromones.</title>
        <authorList>
            <person name="Zhao H."/>
        </authorList>
    </citation>
    <scope>NUCLEOTIDE SEQUENCE</scope>
    <source>
        <strain evidence="7">BeijingLab</strain>
        <tissue evidence="7">Pupa</tissue>
    </source>
</reference>
<feature type="domain" description="NUP210 Ig-like" evidence="6">
    <location>
        <begin position="1063"/>
        <end position="1160"/>
    </location>
</feature>
<feature type="transmembrane region" description="Helical" evidence="2">
    <location>
        <begin position="4529"/>
        <end position="4556"/>
    </location>
</feature>
<feature type="chain" id="PRO_5041977012" description="Nuclear pore membrane glycoprotein 210-like" evidence="3">
    <location>
        <begin position="23"/>
        <end position="5026"/>
    </location>
</feature>
<dbReference type="Proteomes" id="UP001231518">
    <property type="component" value="Chromosome 17"/>
</dbReference>
<name>A0AAD7YEJ3_MYTSE</name>
<evidence type="ECO:0000313" key="8">
    <source>
        <dbReference type="Proteomes" id="UP001231518"/>
    </source>
</evidence>
<feature type="compositionally biased region" description="Polar residues" evidence="1">
    <location>
        <begin position="4985"/>
        <end position="4999"/>
    </location>
</feature>
<dbReference type="Pfam" id="PF26181">
    <property type="entry name" value="Ig_NUP210_13th"/>
    <property type="match status" value="1"/>
</dbReference>
<dbReference type="Pfam" id="PF22967">
    <property type="entry name" value="Ig_NUP210_1st"/>
    <property type="match status" value="1"/>
</dbReference>
<dbReference type="Pfam" id="PF22969">
    <property type="entry name" value="Ig_NUP210_2nd"/>
    <property type="match status" value="1"/>
</dbReference>
<feature type="domain" description="NUP210 Ig-like" evidence="4">
    <location>
        <begin position="23"/>
        <end position="113"/>
    </location>
</feature>
<evidence type="ECO:0000259" key="6">
    <source>
        <dbReference type="Pfam" id="PF26181"/>
    </source>
</evidence>
<feature type="signal peptide" evidence="3">
    <location>
        <begin position="1"/>
        <end position="22"/>
    </location>
</feature>
<keyword evidence="8" id="KW-1185">Reference proteome</keyword>
<dbReference type="InterPro" id="IPR055097">
    <property type="entry name" value="Ig_NUP210_2nd"/>
</dbReference>
<dbReference type="PANTHER" id="PTHR23019:SF0">
    <property type="entry name" value="NUCLEAR PORE MEMBRANE GLYCOPROTEIN 210"/>
    <property type="match status" value="1"/>
</dbReference>
<protein>
    <recommendedName>
        <fullName evidence="9">Nuclear pore membrane glycoprotein 210-like</fullName>
    </recommendedName>
</protein>
<evidence type="ECO:0008006" key="9">
    <source>
        <dbReference type="Google" id="ProtNLM"/>
    </source>
</evidence>
<evidence type="ECO:0000256" key="2">
    <source>
        <dbReference type="SAM" id="Phobius"/>
    </source>
</evidence>
<evidence type="ECO:0000256" key="1">
    <source>
        <dbReference type="SAM" id="MobiDB-lite"/>
    </source>
</evidence>
<organism evidence="7 8">
    <name type="scientific">Mythimna separata</name>
    <name type="common">Oriental armyworm</name>
    <name type="synonym">Pseudaletia separata</name>
    <dbReference type="NCBI Taxonomy" id="271217"/>
    <lineage>
        <taxon>Eukaryota</taxon>
        <taxon>Metazoa</taxon>
        <taxon>Ecdysozoa</taxon>
        <taxon>Arthropoda</taxon>
        <taxon>Hexapoda</taxon>
        <taxon>Insecta</taxon>
        <taxon>Pterygota</taxon>
        <taxon>Neoptera</taxon>
        <taxon>Endopterygota</taxon>
        <taxon>Lepidoptera</taxon>
        <taxon>Glossata</taxon>
        <taxon>Ditrysia</taxon>
        <taxon>Noctuoidea</taxon>
        <taxon>Noctuidae</taxon>
        <taxon>Noctuinae</taxon>
        <taxon>Hadenini</taxon>
        <taxon>Mythimna</taxon>
    </lineage>
</organism>
<dbReference type="InterPro" id="IPR055096">
    <property type="entry name" value="Ig_NUP210_1st"/>
</dbReference>
<accession>A0AAD7YEJ3</accession>
<feature type="transmembrane region" description="Helical" evidence="2">
    <location>
        <begin position="4577"/>
        <end position="4597"/>
    </location>
</feature>
<evidence type="ECO:0000259" key="5">
    <source>
        <dbReference type="Pfam" id="PF22969"/>
    </source>
</evidence>
<dbReference type="InterPro" id="IPR058779">
    <property type="entry name" value="Ig_NUP210_13th"/>
</dbReference>
<feature type="transmembrane region" description="Helical" evidence="2">
    <location>
        <begin position="4667"/>
        <end position="4686"/>
    </location>
</feature>
<sequence length="5026" mass="537999">METKKTAVFLSLLCFLECTCEGAKINTPRVLLPWFEDLNVNFTFEIIEGGCYTWSLSRDDIIDLEPLYDDAIGHCSRAARVSVSKACVPPGSVIILAEEVNTGEILRGDVDIDKIRSLKVISTTWNLFLEEAPEAFEVVAYDDQGNTFSTLEGISFTWTIENLGSNVGEDLLVTLVRWRDTDYEAPRGVTELEARGLRAHSALLYGQAMGESKVTVCLEDICTDFNLQVIASVVLMPATASIAPGDTLRYRVVRARAGRLTVQDIADTMYYLKVPDTNTALLEDTISLVRGTNIGTTNVYLMSGATEVATATLTVAEAHSIRVTLRPTSLLIRGEPFVVHCIVLDDKGHPLTAGDQILIRLAVEGEANVDLLRSTENGTLTDAVAQNAGSLTITAKLHSIAGRIISRKVEGQVTAIAVDPLEVVPPHLYVAWTDKVQEINLKHIGGGDEPVVWSEIESETAAGPLSLTSDGVVSIRGTGEVGVRVQLKKYPHVKAIGKVIATPFEMLQVSSSGFARVGKPHHLHIAVTATNPETGELFNFHTCNCGSFAVTLLEGPEPQNVTVADWMQPMDGACCVLECAWSTRGVSTVRVSRGRIGDTTRVAVRAAPSLLWPLNAAALPGATLPVLAEGEALVPISHDPRVAEISARDGPPPHRYPDVQLFTFKCRRKGESRLELASQTDEERESVSLEARCAPHVSRVRLEPPDTPGNCSIPPKIWLRPGQELAVKVTLLDAIGRELLDENGPKMSWEIEPHHPGIQYKATNRLFVEPHPEYVPVPVPNKFYQIVLTDDLAIGWTGVLKASIPDATASIQARVVAPLKCDPIKVNIAWESETVSNIATITGGSGRYGVEAPKGVAADVEGGRLAATVPGPGSYDLLVTDLCVQGEKQLIEVHIEEVLSVEVSTSRAVGVGACVPISALVKGVSHRYLSVGRAPEWRATGYVTVKNTTLCGLKEGTGRVRALYAGVWSPEVEVLVFPPLEVVPSKARVPPGARLQLRHVGGPPPHLAALHYHATSGLTHVEVTSSGTVQGLSIGTSRIKLVATDIANVEMASAESEVEVIPISGVRVKAATQTLLVGSPSPVWVEAGGLSAGALGALQPPPRVTWTLRDSAAARLYTTHADDMLERSVAEGLSVRVVPLKPGVITIDVRVRNMGQAAETRSWDSTIEILGVSDIRASVEGQSKELSSGDRLALAVSTVVKLRSLPRGSWKAYGEGAFSVSAGGEVTAVRPGYGVIVAQHKDDRNNIYRETAIHVEVAVPTYCTAEPTGELHETSVRLVMRNSVGRALLAPHANVSAVAPLAAHSRPAPSSDRYTNILHSRTTGELHETSVRLVMRNSVGRALLAPHANVSAVAPLAAHSRPAPSSDRYTNILHSRTTGELHETSVRLVMRNSVGRALLAPHANVSAVAPLAAHSRPAPSSDRYTNILHSRTTGELHETSVRLVMRNSVGRALLAPHANVSAVAPLAAHSRPAPSSDRYTNILHSRTTGELHETSVRLVMRNSVGRALLAPHANVSAVAPLAAHSRPAPSSDRYTNILHSRTTGELHETSVRLVMRNSVGRALLAPHANVSAVAPLAAHSRPAPSSDRYTNILHSRTTGELHETSVRLVMRNSVGRALLAPHANVSAVAPLAAHSRPAPSSDRYTNILHSRTTGELHETSVRLVMRNSVGRALLAPHANVSAVAPLAAHSRPAPSSDRYTNILHSRTTGELHETSVRLVMRNSVGRALLAPHANVSAVAPLAAHSRPAPSSDRYTNILHSRTTGELHETSVRLVMRNSVGRALLAPHANVSAVAPLAAHSRPAPSSDRYTNILHSRTTGELHETSVRLVMRNSVGRALLAPHANVSAVAPLAAHSRPAPSSDRYTNILHSRTTGELHETSVRLVMRNSVGRALLAPHANVSAVAPLAAHSRPAPSSDRYTNILHSRTTGELHETSVRLVMRNSVGRALLAPHANVSAVAPLAAHSRPAPSSDRYTNILHSRTTGELHETSVRLVMRNSVGRALLAPHANVSAVAPLAAHSRPAPSSDRYTNILHSRTTGELHETSVRLVMRNSVGRALLAPHANVSAVAPLAAHSRPAPSSDRYTNILHSRTTGELHETSVRLVMRNSVGRALLAPHANVSAVAPLAAHSRPAPSSDRYTNILHSRTTGELHETSVRLVMRNSVGRALLAPHANVSAVAPLAAHSRPAPSSDRYTNILHSRTTGELHETSVRLVMRNSVGRALLAPHANVSAVAPLAAHSRPAPSSDRYTNILHSRTTGELHETSVRLVMRNSVGRALLAPHANVSAVAPLAAHSRPAPSSDRYTNILHSRTTGELHETSVRLVMRNSVGRALLAPHANVSAVAPLAAHSRPAPSSDRYTNILHSRTTGELHETSVRLVMRNSVGRALLAPHANVSAVAPLAAHSRPAPSSDRYTNILHSRTTGELHETSVRLVMRNSVGRALLAPHANVSAVAPLAAHSRPAPSSDRYTNILHSRTTGELHETSVRLVMRNSVGRALLAPHANVSAVAPLAAHSRPAPSSDRYTNILHSRTTGELHETSVRLVMRNSVGRALLAPHANVSAVAPLAAHSRPAPSSDRYTNILHSRTTGELHETSVRLVMRNSVGRALLAPHANVSAVAPLAAHSRPAPSSDRYTNILHSRTTGELHETSVRLVMRNSVGRALLAPHANVSAVAPLAAHSRPAPSSDRYTNILHSRTTGELHETSVRLVMRNSVGRALLAPHANVSAVAPLAAHSRPAPSSDRYTNILHSRTTGELHETSVRLVMRNSVGRALLAPHANVSAVAPLAAHSRPAPSSDRYTNILHSRTTGELHETSVRLVMRNSVGRALLAPHANVSAVAPLAAHSRPAPSSDRYTNILHSRTTGELHETSVRLVMRNSVGRALLAPHANVSAVAPLAAHSRPAPSSDRYTNILHSRTTGELHETSVRLVMRNSVGRALLAPHANVSAVAPLAAHSRPAPSSDRYTNILHSRTTGELHETSVRLVMRNSVGRALLAPHANVSAVAPLAAHSRPAPSSDRYTNILHSRTTGELHETSVRLVMRNSVGRALLAPHANVSAVAPLAAHSRPAPSSDRYTNILHSRTTGELHETSVRLVMRNSVGRALLAPHANVSAVAPLAAHSRPAPSSDRYTNILHSRTTGELHETSVRLVMRNSVGRALLAPHANVSAVAPLAAHSRPAPSSDRYTNILHSRTTGELHETSVRLVMRNSVGRALLAPHANVSAVAPLAAHSRPAPSSDRYTNILHSRTTGELHETSVRLVMRNSVGRALLAPHANVSAVAPLAAHSRPAPSSDRYTNILHSRTTGELHETSVRLVMRNSVGRALLAPHANVSAVAPLAAHSRPAPSSDRYTNILHSRTTGELHETSVRLVMRNSVGRALLAPHANVSAVAPLAAHSRPAPSSDRYTNILHSRTTGELHETSVRLVMRNSVGRALLAPHANVSAVAPLAAHSRPAPSSDRYTNILHSRTTGELHETSVRLVMRNSVGRALLAPHANVSAVAPLAAHSRPAPSSDRYTNILHSRTTGELHETSVRLVMRNSVGRALLAPHANVSAVAPLAAHSRPAPSSDRYTNILHSRTTGELHETSVRLVMRNSVGRALLAPHANVSAVAPLAAHSRPAPSSDRYTNILHSRTTGELHETSVRLVMRNSVGRALLAPHANVSAVAPLAAHSRPAPSSDRYTNILHSRTTGELHETSVRLVMRNSVGRALLAPHANVSAVAPLAAHSRPAPSSDRYTNILHSRTTGELHETSVRLVMRNSVGRALLAPHANVSAVAPLAAHSRPAPSSDRYTNILHSRTTGELHETSVRLVMRNSVGRALLAPHANVSAVAPLAAHSRPAPSSDRYTNILHSRTTGELHETSVRLVMRNSVGRALLAPHANVSAVAPLAAHSRPAPSSDRYTNILHSRTTGELHETSVRLVMRNSVGRALLAPHANVSAVAPLAAHSRPAPSSDRYTNILHSRTTGELHETSVRLVMRNSVGRALLAPHANVSAVAPLAAHSRPAPSSDRYTNILHSRTTGELHETSVRLVMRNSVGRALLAPHANVSAVAPLAAHSRPAPSSDRYTNILHSRTTGELHETSVRLVMRNSVGRALLAPHANVSAVAPLAAHSRPAPSSDRYTNILHSRTTGELHETSVRLVMRNSVGRALLAPHANVSAVAPLAAHSRPAPSSDRYTNILHSRTTGELHETSVRLVMRNSVGRALLAPHANVSAVAPLAAHSRPAPSSDSVRGTELLIPNLDTVGTFMTFQGSVSGVTVKDEVWVTGTDLRADRVVVTGSWGVCLDGVGWRSPAGVSVFAGSDVSLAILTQDAPATHVLRLDRPHNVFTLHQLQLDKMEFLPGEWPSALVPLSFTATSLTSGPLLCTEQQRYALEGASIELPYSCRTKAPHSAVPVLHVINGQMGCKIIPATPITEASEVELCAEWGAYRACTKVLLLPQVRLSTTKVSLLTPPTTFTVMGHPQALKLVRLSPSPGLKLETSVDNAGAMLVTVTNEVSTCGHGWVTVHSKLTDQELRVDVQRECDVACGTLLGALFSLFRPYLSTVVTVAAAAVAYLYSKSSRECDVACGTLLGALFSLFRPYLSTVVTVAAAAVAYLYSKSSVTLTNEVSTCSASAMWRAARCWARSSRCSARTCPLSSPWPRPPWPIYTRECDVACGTLLGALFSLFRPYLSTVVTVAAAAVAYLYSKSSVTLTNEVSTCSASAMWRAARCWARSSRCSARTCPLSSPWPRPPWPIYTRECDVACGTLLGALFSLFRPYLSTVVTVAAAAVAYLYSKSSVTLTNEVSTCSASAMWRAARCWARSSRCSARTCPLSSPWPRPPWPIYTRECDVACGTLLGALFSLFRPYLSTVVTVAAAAVAYLYSKSSVTLTNEVSTCSASAMWRAARCWARSSRCSARTCPLSSPWPRPPWPIYTRECDVACGTLLGALFSLFRPYLSTVVTVAAAAVAYLYIQQRMQRKSQIRMPTDPNQTVLPPESPPALNRSRTWSRSPFASSGPTAPVYGDASMLPEQSFSPNATRNSMFL</sequence>
<feature type="region of interest" description="Disordered" evidence="1">
    <location>
        <begin position="4962"/>
        <end position="5026"/>
    </location>
</feature>
<feature type="transmembrane region" description="Helical" evidence="2">
    <location>
        <begin position="4848"/>
        <end position="4865"/>
    </location>
</feature>
<evidence type="ECO:0000259" key="4">
    <source>
        <dbReference type="Pfam" id="PF22967"/>
    </source>
</evidence>
<evidence type="ECO:0000256" key="3">
    <source>
        <dbReference type="SAM" id="SignalP"/>
    </source>
</evidence>
<feature type="transmembrane region" description="Helical" evidence="2">
    <location>
        <begin position="4936"/>
        <end position="4954"/>
    </location>
</feature>
<keyword evidence="2" id="KW-1133">Transmembrane helix</keyword>
<gene>
    <name evidence="7" type="ORF">PYW07_005059</name>
</gene>